<dbReference type="InterPro" id="IPR003594">
    <property type="entry name" value="HATPase_dom"/>
</dbReference>
<organism evidence="12 13">
    <name type="scientific">Nocardioides eburneiflavus</name>
    <dbReference type="NCBI Taxonomy" id="2518372"/>
    <lineage>
        <taxon>Bacteria</taxon>
        <taxon>Bacillati</taxon>
        <taxon>Actinomycetota</taxon>
        <taxon>Actinomycetes</taxon>
        <taxon>Propionibacteriales</taxon>
        <taxon>Nocardioidaceae</taxon>
        <taxon>Nocardioides</taxon>
    </lineage>
</organism>
<feature type="transmembrane region" description="Helical" evidence="10">
    <location>
        <begin position="248"/>
        <end position="266"/>
    </location>
</feature>
<dbReference type="InterPro" id="IPR050482">
    <property type="entry name" value="Sensor_HK_TwoCompSys"/>
</dbReference>
<evidence type="ECO:0000256" key="2">
    <source>
        <dbReference type="ARBA" id="ARBA00012438"/>
    </source>
</evidence>
<proteinExistence type="predicted"/>
<keyword evidence="7" id="KW-0067">ATP-binding</keyword>
<feature type="transmembrane region" description="Helical" evidence="10">
    <location>
        <begin position="149"/>
        <end position="166"/>
    </location>
</feature>
<dbReference type="GO" id="GO:0005524">
    <property type="term" value="F:ATP binding"/>
    <property type="evidence" value="ECO:0007669"/>
    <property type="project" value="UniProtKB-KW"/>
</dbReference>
<feature type="domain" description="Histidine kinase/HSP90-like ATPase" evidence="11">
    <location>
        <begin position="384"/>
        <end position="475"/>
    </location>
</feature>
<dbReference type="InterPro" id="IPR011712">
    <property type="entry name" value="Sig_transdc_His_kin_sub3_dim/P"/>
</dbReference>
<accession>A0A4Z1CN32</accession>
<dbReference type="GO" id="GO:0000155">
    <property type="term" value="F:phosphorelay sensor kinase activity"/>
    <property type="evidence" value="ECO:0007669"/>
    <property type="project" value="InterPro"/>
</dbReference>
<dbReference type="OrthoDB" id="227596at2"/>
<keyword evidence="3" id="KW-0597">Phosphoprotein</keyword>
<gene>
    <name evidence="12" type="ORF">EXE59_22220</name>
</gene>
<feature type="transmembrane region" description="Helical" evidence="10">
    <location>
        <begin position="173"/>
        <end position="194"/>
    </location>
</feature>
<protein>
    <recommendedName>
        <fullName evidence="2">histidine kinase</fullName>
        <ecNumber evidence="2">2.7.13.3</ecNumber>
    </recommendedName>
</protein>
<evidence type="ECO:0000256" key="7">
    <source>
        <dbReference type="ARBA" id="ARBA00022840"/>
    </source>
</evidence>
<sequence>MGARWSSWTGVASTSAQVTTTTPSAGAVKVDDASGTATHGPSPTTPNAADAHVAAPRRLGLVSTDPPCMRRSVRASGGSPPRHAHSAIRPIRSAVPAHYRSRVRTVLRQLWRLPAPADARPATRWDVAAVAALAVLAVLEAVAWQPDLAWRWVSLGMFLVWLPTLLVRRTRPLLMAVVFAVLAPVPMVTGYVDGTTPEELVTAVVGLLIPYSLTRWAAGRDLVVGLGLFLLVAVTSLVTQPLVAADRIGGVAVIVAAMATGAAARARSLLHGRQLEDVRRDERERLARDLHDTVAHHLTAIAISAQAGLAVADTQPGATKDALRRIDAEATRTLAETRRVVRMLRTEEEPPDAPLDDMAGLAAAAGPGPVVEVSLDERLELSPTVAAALHRIAQEAVANARRHASDVTEVRVEVAARGDDLELTVTDDGAPVARRASGFGIVGMTERAALLGGTLEAGPTEPRGWRVRAVLPREDVG</sequence>
<dbReference type="SUPFAM" id="SSF55874">
    <property type="entry name" value="ATPase domain of HSP90 chaperone/DNA topoisomerase II/histidine kinase"/>
    <property type="match status" value="1"/>
</dbReference>
<feature type="transmembrane region" description="Helical" evidence="10">
    <location>
        <begin position="223"/>
        <end position="242"/>
    </location>
</feature>
<dbReference type="SMART" id="SM00387">
    <property type="entry name" value="HATPase_c"/>
    <property type="match status" value="1"/>
</dbReference>
<keyword evidence="4" id="KW-0808">Transferase</keyword>
<evidence type="ECO:0000256" key="8">
    <source>
        <dbReference type="ARBA" id="ARBA00023012"/>
    </source>
</evidence>
<dbReference type="AlphaFoldDB" id="A0A4Z1CN32"/>
<name>A0A4Z1CN32_9ACTN</name>
<keyword evidence="8" id="KW-0902">Two-component regulatory system</keyword>
<evidence type="ECO:0000256" key="1">
    <source>
        <dbReference type="ARBA" id="ARBA00000085"/>
    </source>
</evidence>
<evidence type="ECO:0000256" key="3">
    <source>
        <dbReference type="ARBA" id="ARBA00022553"/>
    </source>
</evidence>
<keyword evidence="6 12" id="KW-0418">Kinase</keyword>
<feature type="region of interest" description="Disordered" evidence="9">
    <location>
        <begin position="1"/>
        <end position="50"/>
    </location>
</feature>
<dbReference type="Pfam" id="PF02518">
    <property type="entry name" value="HATPase_c"/>
    <property type="match status" value="1"/>
</dbReference>
<dbReference type="Proteomes" id="UP000297496">
    <property type="component" value="Unassembled WGS sequence"/>
</dbReference>
<keyword evidence="5" id="KW-0547">Nucleotide-binding</keyword>
<dbReference type="EC" id="2.7.13.3" evidence="2"/>
<dbReference type="InterPro" id="IPR036890">
    <property type="entry name" value="HATPase_C_sf"/>
</dbReference>
<feature type="compositionally biased region" description="Polar residues" evidence="9">
    <location>
        <begin position="35"/>
        <end position="47"/>
    </location>
</feature>
<evidence type="ECO:0000256" key="4">
    <source>
        <dbReference type="ARBA" id="ARBA00022679"/>
    </source>
</evidence>
<evidence type="ECO:0000313" key="13">
    <source>
        <dbReference type="Proteomes" id="UP000297496"/>
    </source>
</evidence>
<feature type="transmembrane region" description="Helical" evidence="10">
    <location>
        <begin position="200"/>
        <end position="218"/>
    </location>
</feature>
<dbReference type="CDD" id="cd16917">
    <property type="entry name" value="HATPase_UhpB-NarQ-NarX-like"/>
    <property type="match status" value="1"/>
</dbReference>
<evidence type="ECO:0000259" key="11">
    <source>
        <dbReference type="SMART" id="SM00387"/>
    </source>
</evidence>
<comment type="caution">
    <text evidence="12">The sequence shown here is derived from an EMBL/GenBank/DDBJ whole genome shotgun (WGS) entry which is preliminary data.</text>
</comment>
<evidence type="ECO:0000313" key="12">
    <source>
        <dbReference type="EMBL" id="TGN66365.1"/>
    </source>
</evidence>
<evidence type="ECO:0000256" key="9">
    <source>
        <dbReference type="SAM" id="MobiDB-lite"/>
    </source>
</evidence>
<dbReference type="Gene3D" id="1.20.5.1930">
    <property type="match status" value="1"/>
</dbReference>
<dbReference type="GO" id="GO:0046983">
    <property type="term" value="F:protein dimerization activity"/>
    <property type="evidence" value="ECO:0007669"/>
    <property type="project" value="InterPro"/>
</dbReference>
<dbReference type="GO" id="GO:0016020">
    <property type="term" value="C:membrane"/>
    <property type="evidence" value="ECO:0007669"/>
    <property type="project" value="InterPro"/>
</dbReference>
<keyword evidence="13" id="KW-1185">Reference proteome</keyword>
<keyword evidence="10" id="KW-0472">Membrane</keyword>
<dbReference type="Gene3D" id="3.30.565.10">
    <property type="entry name" value="Histidine kinase-like ATPase, C-terminal domain"/>
    <property type="match status" value="1"/>
</dbReference>
<reference evidence="12 13" key="1">
    <citation type="submission" date="2019-04" db="EMBL/GenBank/DDBJ databases">
        <title>Three New Species of Nocardioides, Nocardioides euryhalodurans sp. nov., Nocardioides seonyuensis sp. nov. and Nocardioides eburneoflavus sp. nov. Isolated from Soil.</title>
        <authorList>
            <person name="Roh S.G."/>
            <person name="Lee C."/>
            <person name="Kim M.-K."/>
            <person name="Kim S.B."/>
        </authorList>
    </citation>
    <scope>NUCLEOTIDE SEQUENCE [LARGE SCALE GENOMIC DNA]</scope>
    <source>
        <strain evidence="12 13">MMS17-SY213</strain>
    </source>
</reference>
<evidence type="ECO:0000256" key="10">
    <source>
        <dbReference type="SAM" id="Phobius"/>
    </source>
</evidence>
<dbReference type="EMBL" id="SRRO01000001">
    <property type="protein sequence ID" value="TGN66365.1"/>
    <property type="molecule type" value="Genomic_DNA"/>
</dbReference>
<comment type="catalytic activity">
    <reaction evidence="1">
        <text>ATP + protein L-histidine = ADP + protein N-phospho-L-histidine.</text>
        <dbReference type="EC" id="2.7.13.3"/>
    </reaction>
</comment>
<dbReference type="PANTHER" id="PTHR24421">
    <property type="entry name" value="NITRATE/NITRITE SENSOR PROTEIN NARX-RELATED"/>
    <property type="match status" value="1"/>
</dbReference>
<keyword evidence="10" id="KW-0812">Transmembrane</keyword>
<feature type="compositionally biased region" description="Low complexity" evidence="9">
    <location>
        <begin position="9"/>
        <end position="25"/>
    </location>
</feature>
<feature type="transmembrane region" description="Helical" evidence="10">
    <location>
        <begin position="125"/>
        <end position="143"/>
    </location>
</feature>
<evidence type="ECO:0000256" key="5">
    <source>
        <dbReference type="ARBA" id="ARBA00022741"/>
    </source>
</evidence>
<keyword evidence="10" id="KW-1133">Transmembrane helix</keyword>
<dbReference type="Pfam" id="PF07730">
    <property type="entry name" value="HisKA_3"/>
    <property type="match status" value="1"/>
</dbReference>
<evidence type="ECO:0000256" key="6">
    <source>
        <dbReference type="ARBA" id="ARBA00022777"/>
    </source>
</evidence>
<dbReference type="PANTHER" id="PTHR24421:SF10">
    <property type="entry name" value="NITRATE_NITRITE SENSOR PROTEIN NARQ"/>
    <property type="match status" value="1"/>
</dbReference>